<evidence type="ECO:0000313" key="5">
    <source>
        <dbReference type="Proteomes" id="UP001141327"/>
    </source>
</evidence>
<dbReference type="PANTHER" id="PTHR13561:SF20">
    <property type="entry name" value="DNA TOPOISOMERASE 2-BINDING PROTEIN 1"/>
    <property type="match status" value="1"/>
</dbReference>
<evidence type="ECO:0000313" key="4">
    <source>
        <dbReference type="EMBL" id="KAJ4456331.1"/>
    </source>
</evidence>
<feature type="compositionally biased region" description="Acidic residues" evidence="2">
    <location>
        <begin position="121"/>
        <end position="138"/>
    </location>
</feature>
<evidence type="ECO:0000259" key="3">
    <source>
        <dbReference type="PROSITE" id="PS50172"/>
    </source>
</evidence>
<feature type="compositionally biased region" description="Basic residues" evidence="2">
    <location>
        <begin position="98"/>
        <end position="117"/>
    </location>
</feature>
<dbReference type="InterPro" id="IPR001357">
    <property type="entry name" value="BRCT_dom"/>
</dbReference>
<keyword evidence="1" id="KW-0677">Repeat</keyword>
<protein>
    <recommendedName>
        <fullName evidence="3">BRCT domain-containing protein</fullName>
    </recommendedName>
</protein>
<dbReference type="Pfam" id="PF00533">
    <property type="entry name" value="BRCT"/>
    <property type="match status" value="2"/>
</dbReference>
<dbReference type="PROSITE" id="PS50172">
    <property type="entry name" value="BRCT"/>
    <property type="match status" value="2"/>
</dbReference>
<name>A0ABQ8UEP4_9EUKA</name>
<dbReference type="InterPro" id="IPR036420">
    <property type="entry name" value="BRCT_dom_sf"/>
</dbReference>
<dbReference type="CDD" id="cd00027">
    <property type="entry name" value="BRCT"/>
    <property type="match status" value="1"/>
</dbReference>
<accession>A0ABQ8UEP4</accession>
<feature type="compositionally biased region" description="Acidic residues" evidence="2">
    <location>
        <begin position="84"/>
        <end position="94"/>
    </location>
</feature>
<dbReference type="PANTHER" id="PTHR13561">
    <property type="entry name" value="DNA REPLICATION REGULATOR DPB11-RELATED"/>
    <property type="match status" value="1"/>
</dbReference>
<feature type="region of interest" description="Disordered" evidence="2">
    <location>
        <begin position="71"/>
        <end position="145"/>
    </location>
</feature>
<keyword evidence="5" id="KW-1185">Reference proteome</keyword>
<dbReference type="EMBL" id="JAPMOS010000073">
    <property type="protein sequence ID" value="KAJ4456331.1"/>
    <property type="molecule type" value="Genomic_DNA"/>
</dbReference>
<dbReference type="Proteomes" id="UP001141327">
    <property type="component" value="Unassembled WGS sequence"/>
</dbReference>
<dbReference type="SMART" id="SM00292">
    <property type="entry name" value="BRCT"/>
    <property type="match status" value="2"/>
</dbReference>
<reference evidence="4" key="1">
    <citation type="journal article" date="2022" name="bioRxiv">
        <title>Genomics of Preaxostyla Flagellates Illuminates Evolutionary Transitions and the Path Towards Mitochondrial Loss.</title>
        <authorList>
            <person name="Novak L.V.F."/>
            <person name="Treitli S.C."/>
            <person name="Pyrih J."/>
            <person name="Halakuc P."/>
            <person name="Pipaliya S.V."/>
            <person name="Vacek V."/>
            <person name="Brzon O."/>
            <person name="Soukal P."/>
            <person name="Eme L."/>
            <person name="Dacks J.B."/>
            <person name="Karnkowska A."/>
            <person name="Elias M."/>
            <person name="Hampl V."/>
        </authorList>
    </citation>
    <scope>NUCLEOTIDE SEQUENCE</scope>
    <source>
        <strain evidence="4">RCP-MX</strain>
    </source>
</reference>
<dbReference type="Gene3D" id="3.40.50.10190">
    <property type="entry name" value="BRCT domain"/>
    <property type="match status" value="2"/>
</dbReference>
<feature type="domain" description="BRCT" evidence="3">
    <location>
        <begin position="150"/>
        <end position="222"/>
    </location>
</feature>
<sequence>MYDVRSKIEKAINQAGGVVSASVTKATTHLVADAVGTSKYTKAEEMGLPIVSSNYLQDCFAKGKKLPTGAYALGGSGGGRAEKEDDDDEEEEEEEKPKKKKAAAKKAAPAKRPAKKARRDEDEDEDDDVEEDDDDEEEAKPKAHKASAAKAARALAGVCICFTGKLSRGRADLEKLVQQNGGTTAGSVTKAVTHLICSADQSGTAKFVTAQGRGLPTRLYVF</sequence>
<organism evidence="4 5">
    <name type="scientific">Paratrimastix pyriformis</name>
    <dbReference type="NCBI Taxonomy" id="342808"/>
    <lineage>
        <taxon>Eukaryota</taxon>
        <taxon>Metamonada</taxon>
        <taxon>Preaxostyla</taxon>
        <taxon>Paratrimastigidae</taxon>
        <taxon>Paratrimastix</taxon>
    </lineage>
</organism>
<feature type="domain" description="BRCT" evidence="3">
    <location>
        <begin position="5"/>
        <end position="73"/>
    </location>
</feature>
<proteinExistence type="predicted"/>
<evidence type="ECO:0000256" key="2">
    <source>
        <dbReference type="SAM" id="MobiDB-lite"/>
    </source>
</evidence>
<dbReference type="SUPFAM" id="SSF52113">
    <property type="entry name" value="BRCT domain"/>
    <property type="match status" value="2"/>
</dbReference>
<evidence type="ECO:0000256" key="1">
    <source>
        <dbReference type="ARBA" id="ARBA00022737"/>
    </source>
</evidence>
<comment type="caution">
    <text evidence="4">The sequence shown here is derived from an EMBL/GenBank/DDBJ whole genome shotgun (WGS) entry which is preliminary data.</text>
</comment>
<gene>
    <name evidence="4" type="ORF">PAPYR_8442</name>
</gene>